<reference evidence="1 2" key="1">
    <citation type="submission" date="2016-10" db="EMBL/GenBank/DDBJ databases">
        <authorList>
            <person name="de Groot N.N."/>
        </authorList>
    </citation>
    <scope>NUCLEOTIDE SEQUENCE [LARGE SCALE GENOMIC DNA]</scope>
    <source>
        <strain evidence="1 2">DSM 22024</strain>
    </source>
</reference>
<evidence type="ECO:0000313" key="1">
    <source>
        <dbReference type="EMBL" id="SDS96416.1"/>
    </source>
</evidence>
<evidence type="ECO:0000313" key="2">
    <source>
        <dbReference type="Proteomes" id="UP000198983"/>
    </source>
</evidence>
<dbReference type="Proteomes" id="UP000198983">
    <property type="component" value="Chromosome I"/>
</dbReference>
<protein>
    <submittedName>
        <fullName evidence="1">Transcriptional regulator, AbiEi antitoxin, Type IV TA system</fullName>
    </submittedName>
</protein>
<accession>A0A1H1WJC0</accession>
<dbReference type="STRING" id="117157.SAMN04489717_4516"/>
<dbReference type="AlphaFoldDB" id="A0A1H1WJC0"/>
<gene>
    <name evidence="1" type="ORF">SAMN04489717_4516</name>
</gene>
<name>A0A1H1WJC0_9ACTN</name>
<dbReference type="EMBL" id="LT629732">
    <property type="protein sequence ID" value="SDS96416.1"/>
    <property type="molecule type" value="Genomic_DNA"/>
</dbReference>
<sequence length="277" mass="31094">MPTPLPPSLRATVEAQAGAVLLDQVIAAGLTRERVRARVLSGRWFRRYPRVYVTYDGPTQRSTQQWAAVLFAGLEAVLSHRSAAELWGLLDALDPDEPIDVTVPSGRRVIQQRGLRVHRSRRILALRHPSRMPPRTRVEETILDLASGADRLADVVCLVTCACQRRRTTPARLLAALAGRPTLRWRAQLRALLSDVEEGAQSPLEVAYLRSVERPHRLPRSVRQTSRRTAAGRQWSDVCYEKYLLLVELDGRLGHVEEGAFRDRRRDNGAAEDGTGH</sequence>
<organism evidence="1 2">
    <name type="scientific">Actinopolymorpha singaporensis</name>
    <dbReference type="NCBI Taxonomy" id="117157"/>
    <lineage>
        <taxon>Bacteria</taxon>
        <taxon>Bacillati</taxon>
        <taxon>Actinomycetota</taxon>
        <taxon>Actinomycetes</taxon>
        <taxon>Propionibacteriales</taxon>
        <taxon>Actinopolymorphaceae</taxon>
        <taxon>Actinopolymorpha</taxon>
    </lineage>
</organism>
<keyword evidence="2" id="KW-1185">Reference proteome</keyword>
<proteinExistence type="predicted"/>